<reference evidence="3 4" key="1">
    <citation type="submission" date="2015-04" db="EMBL/GenBank/DDBJ databases">
        <title>The draft genome sequence of Fusarium langsethiae, a T-2/HT-2 mycotoxin producer.</title>
        <authorList>
            <person name="Lysoe E."/>
            <person name="Divon H.H."/>
            <person name="Terzi V."/>
            <person name="Orru L."/>
            <person name="Lamontanara A."/>
            <person name="Kolseth A.-K."/>
            <person name="Frandsen R.J."/>
            <person name="Nielsen K."/>
            <person name="Thrane U."/>
        </authorList>
    </citation>
    <scope>NUCLEOTIDE SEQUENCE [LARGE SCALE GENOMIC DNA]</scope>
    <source>
        <strain evidence="3 4">Fl201059</strain>
    </source>
</reference>
<proteinExistence type="predicted"/>
<dbReference type="EMBL" id="JXCE01000442">
    <property type="protein sequence ID" value="KPA37287.1"/>
    <property type="molecule type" value="Genomic_DNA"/>
</dbReference>
<dbReference type="AlphaFoldDB" id="A0A0N0DBU9"/>
<accession>A0A0N0DBU9</accession>
<dbReference type="Proteomes" id="UP000037904">
    <property type="component" value="Unassembled WGS sequence"/>
</dbReference>
<feature type="coiled-coil region" evidence="1">
    <location>
        <begin position="132"/>
        <end position="159"/>
    </location>
</feature>
<feature type="region of interest" description="Disordered" evidence="2">
    <location>
        <begin position="65"/>
        <end position="100"/>
    </location>
</feature>
<evidence type="ECO:0000313" key="4">
    <source>
        <dbReference type="Proteomes" id="UP000037904"/>
    </source>
</evidence>
<sequence length="204" mass="22923">MFKERKRLSAWADQTLAESPGCQCWAAVNNGETFYLRLSSPLITACWDLLEWLLLRLGQLRHRANPRLSPNTNRKRATDESSTQPPAKRQRNAITPIGSPIAPTAGSDVAQSVFGLEINQATVQPEGPHYSAEHITCRIARYKSALQALETDHKTLSQSGDPEALHQALKTIKTDRKTSKSKLYKIKELEAKKKQQLKDAERNH</sequence>
<name>A0A0N0DBU9_FUSLA</name>
<keyword evidence="1" id="KW-0175">Coiled coil</keyword>
<evidence type="ECO:0000313" key="3">
    <source>
        <dbReference type="EMBL" id="KPA37287.1"/>
    </source>
</evidence>
<comment type="caution">
    <text evidence="3">The sequence shown here is derived from an EMBL/GenBank/DDBJ whole genome shotgun (WGS) entry which is preliminary data.</text>
</comment>
<evidence type="ECO:0000256" key="2">
    <source>
        <dbReference type="SAM" id="MobiDB-lite"/>
    </source>
</evidence>
<gene>
    <name evidence="3" type="ORF">FLAG1_09905</name>
</gene>
<keyword evidence="4" id="KW-1185">Reference proteome</keyword>
<organism evidence="3 4">
    <name type="scientific">Fusarium langsethiae</name>
    <dbReference type="NCBI Taxonomy" id="179993"/>
    <lineage>
        <taxon>Eukaryota</taxon>
        <taxon>Fungi</taxon>
        <taxon>Dikarya</taxon>
        <taxon>Ascomycota</taxon>
        <taxon>Pezizomycotina</taxon>
        <taxon>Sordariomycetes</taxon>
        <taxon>Hypocreomycetidae</taxon>
        <taxon>Hypocreales</taxon>
        <taxon>Nectriaceae</taxon>
        <taxon>Fusarium</taxon>
    </lineage>
</organism>
<evidence type="ECO:0000256" key="1">
    <source>
        <dbReference type="SAM" id="Coils"/>
    </source>
</evidence>
<protein>
    <submittedName>
        <fullName evidence="3">Uncharacterized protein</fullName>
    </submittedName>
</protein>